<dbReference type="SUPFAM" id="SSF69593">
    <property type="entry name" value="Glycerol-3-phosphate (1)-acyltransferase"/>
    <property type="match status" value="1"/>
</dbReference>
<evidence type="ECO:0000256" key="2">
    <source>
        <dbReference type="ARBA" id="ARBA00023315"/>
    </source>
</evidence>
<name>W0FSG1_9BACT</name>
<keyword evidence="1 5" id="KW-0808">Transferase</keyword>
<keyword evidence="3" id="KW-1133">Transmembrane helix</keyword>
<protein>
    <submittedName>
        <fullName evidence="5">Phospholipid/glycerol acyltransferase</fullName>
    </submittedName>
</protein>
<keyword evidence="3" id="KW-0812">Transmembrane</keyword>
<organism evidence="5">
    <name type="scientific">uncultured bacterium Contigcl_1565</name>
    <dbReference type="NCBI Taxonomy" id="1393654"/>
    <lineage>
        <taxon>Bacteria</taxon>
        <taxon>environmental samples</taxon>
    </lineage>
</organism>
<feature type="transmembrane region" description="Helical" evidence="3">
    <location>
        <begin position="20"/>
        <end position="39"/>
    </location>
</feature>
<evidence type="ECO:0000256" key="3">
    <source>
        <dbReference type="SAM" id="Phobius"/>
    </source>
</evidence>
<dbReference type="GO" id="GO:0006654">
    <property type="term" value="P:phosphatidic acid biosynthetic process"/>
    <property type="evidence" value="ECO:0007669"/>
    <property type="project" value="TreeGrafter"/>
</dbReference>
<proteinExistence type="predicted"/>
<evidence type="ECO:0000259" key="4">
    <source>
        <dbReference type="SMART" id="SM00563"/>
    </source>
</evidence>
<dbReference type="AlphaFoldDB" id="W0FSG1"/>
<keyword evidence="2 5" id="KW-0012">Acyltransferase</keyword>
<dbReference type="EMBL" id="KC246862">
    <property type="protein sequence ID" value="AHF26010.1"/>
    <property type="molecule type" value="Genomic_DNA"/>
</dbReference>
<sequence length="434" mass="49246">MADKDKKKELDIGCVPSTFYFGFLGSRIIVPLTALFMNIRVKKDKEFMEHEGPIIVMSNHVSYLDPMIINKLTGHRKANFVCGEFVFRKEPWGTWFKKGGAIPKKQFVVDAVSVKSMVKVMKRKGVLIVFPEATRSVDGSSIGFDDGVAKLAKKSGASIYIAHIHGGYMSWPRWSTSGRRPGKITAEFVRKIYSDEVENSTLEELQEKILEGISYNENDWARKEGRKFRNKALAAGIQNIAYACPKCGREFTMTCLNAGRHDLIQCNNCGNGARVLPTGLIEKADAESKVFDDLHQWVLWERDLIRKQVEGDGFIMQMQANLFKKWDEYIFANTGKGTVTVTPGKIVYEGTDCDSSEGIPYRHGKALKKYAKRNLDEAGKPVRIEFDMNTMRGLVVSYGKHFEIYSKDGELFRFYVDGQKTFKVHEVVEMFSKK</sequence>
<dbReference type="GO" id="GO:0003841">
    <property type="term" value="F:1-acylglycerol-3-phosphate O-acyltransferase activity"/>
    <property type="evidence" value="ECO:0007669"/>
    <property type="project" value="TreeGrafter"/>
</dbReference>
<reference evidence="5" key="1">
    <citation type="journal article" date="2013" name="PLoS ONE">
        <title>Metagenomic insights into the carbohydrate-active enzymes carried by the microorganisms adhering to solid digesta in the rumen of cows.</title>
        <authorList>
            <person name="Wang L."/>
            <person name="Hatem A."/>
            <person name="Catalyurek U.V."/>
            <person name="Morrison M."/>
            <person name="Yu Z."/>
        </authorList>
    </citation>
    <scope>NUCLEOTIDE SEQUENCE</scope>
</reference>
<dbReference type="Pfam" id="PF01553">
    <property type="entry name" value="Acyltransferase"/>
    <property type="match status" value="1"/>
</dbReference>
<feature type="domain" description="Phospholipid/glycerol acyltransferase" evidence="4">
    <location>
        <begin position="54"/>
        <end position="167"/>
    </location>
</feature>
<accession>W0FSG1</accession>
<dbReference type="InterPro" id="IPR002123">
    <property type="entry name" value="Plipid/glycerol_acylTrfase"/>
</dbReference>
<evidence type="ECO:0000313" key="5">
    <source>
        <dbReference type="EMBL" id="AHF26010.1"/>
    </source>
</evidence>
<evidence type="ECO:0000256" key="1">
    <source>
        <dbReference type="ARBA" id="ARBA00022679"/>
    </source>
</evidence>
<keyword evidence="3" id="KW-0472">Membrane</keyword>
<dbReference type="PANTHER" id="PTHR10434:SF11">
    <property type="entry name" value="1-ACYL-SN-GLYCEROL-3-PHOSPHATE ACYLTRANSFERASE"/>
    <property type="match status" value="1"/>
</dbReference>
<dbReference type="PANTHER" id="PTHR10434">
    <property type="entry name" value="1-ACYL-SN-GLYCEROL-3-PHOSPHATE ACYLTRANSFERASE"/>
    <property type="match status" value="1"/>
</dbReference>
<dbReference type="SMART" id="SM00563">
    <property type="entry name" value="PlsC"/>
    <property type="match status" value="1"/>
</dbReference>
<dbReference type="CDD" id="cd07989">
    <property type="entry name" value="LPLAT_AGPAT-like"/>
    <property type="match status" value="1"/>
</dbReference>